<evidence type="ECO:0000256" key="9">
    <source>
        <dbReference type="ARBA" id="ARBA00023012"/>
    </source>
</evidence>
<evidence type="ECO:0000256" key="5">
    <source>
        <dbReference type="ARBA" id="ARBA00022679"/>
    </source>
</evidence>
<protein>
    <recommendedName>
        <fullName evidence="3">histidine kinase</fullName>
        <ecNumber evidence="3">2.7.13.3</ecNumber>
    </recommendedName>
</protein>
<dbReference type="PANTHER" id="PTHR43547:SF2">
    <property type="entry name" value="HYBRID SIGNAL TRANSDUCTION HISTIDINE KINASE C"/>
    <property type="match status" value="1"/>
</dbReference>
<dbReference type="Pfam" id="PF07495">
    <property type="entry name" value="Y_Y_Y"/>
    <property type="match status" value="1"/>
</dbReference>
<dbReference type="GO" id="GO:0000155">
    <property type="term" value="F:phosphorelay sensor kinase activity"/>
    <property type="evidence" value="ECO:0007669"/>
    <property type="project" value="InterPro"/>
</dbReference>
<keyword evidence="5" id="KW-0808">Transferase</keyword>
<gene>
    <name evidence="15" type="ORF">FLL46_25140</name>
</gene>
<dbReference type="PRINTS" id="PR00344">
    <property type="entry name" value="BCTRLSENSOR"/>
</dbReference>
<dbReference type="InterPro" id="IPR003594">
    <property type="entry name" value="HATPase_dom"/>
</dbReference>
<dbReference type="Gene3D" id="2.60.40.10">
    <property type="entry name" value="Immunoglobulins"/>
    <property type="match status" value="1"/>
</dbReference>
<dbReference type="Pfam" id="PF07494">
    <property type="entry name" value="Reg_prop"/>
    <property type="match status" value="6"/>
</dbReference>
<evidence type="ECO:0000313" key="15">
    <source>
        <dbReference type="EMBL" id="TQV81439.1"/>
    </source>
</evidence>
<dbReference type="CDD" id="cd17546">
    <property type="entry name" value="REC_hyHK_CKI1_RcsC-like"/>
    <property type="match status" value="1"/>
</dbReference>
<evidence type="ECO:0000256" key="3">
    <source>
        <dbReference type="ARBA" id="ARBA00012438"/>
    </source>
</evidence>
<dbReference type="Pfam" id="PF02518">
    <property type="entry name" value="HATPase_c"/>
    <property type="match status" value="1"/>
</dbReference>
<keyword evidence="4 12" id="KW-0597">Phosphoprotein</keyword>
<dbReference type="Gene3D" id="1.10.287.130">
    <property type="match status" value="1"/>
</dbReference>
<proteinExistence type="predicted"/>
<dbReference type="SMART" id="SM00388">
    <property type="entry name" value="HisKA"/>
    <property type="match status" value="1"/>
</dbReference>
<dbReference type="PROSITE" id="PS50110">
    <property type="entry name" value="RESPONSE_REGULATORY"/>
    <property type="match status" value="1"/>
</dbReference>
<dbReference type="Pfam" id="PF00512">
    <property type="entry name" value="HisKA"/>
    <property type="match status" value="1"/>
</dbReference>
<dbReference type="InterPro" id="IPR015943">
    <property type="entry name" value="WD40/YVTN_repeat-like_dom_sf"/>
</dbReference>
<organism evidence="15 16">
    <name type="scientific">Aliikangiella coralliicola</name>
    <dbReference type="NCBI Taxonomy" id="2592383"/>
    <lineage>
        <taxon>Bacteria</taxon>
        <taxon>Pseudomonadati</taxon>
        <taxon>Pseudomonadota</taxon>
        <taxon>Gammaproteobacteria</taxon>
        <taxon>Oceanospirillales</taxon>
        <taxon>Pleioneaceae</taxon>
        <taxon>Aliikangiella</taxon>
    </lineage>
</organism>
<feature type="domain" description="Histidine kinase" evidence="13">
    <location>
        <begin position="944"/>
        <end position="1163"/>
    </location>
</feature>
<sequence length="1398" mass="158129">MAKTIKVFGLISELAASLLIIRIDFCEANRIPLQRTLVSQVFYQMLIRHLLTRKCRMDRLAGAVGVPRFNIFKISILVLLAWPLNLVSAQAIHNDNNISFTRYTTEQGLSSNAVRKIAQDEKGFIWFGTWDGLNRFDGYDFKIYRPDKDNQYSISHSTVSDIRVGEDGIIWVATLGGGLNRFDSNSERFYHFRHDPDNPETISSDNIRSLYLDKSGILWIGTFGKGLSQFNPRTGVFINYQSNPDEPGSISGNMVIDIEEDSSGRLWVSTHDNGINYFDRETKKFVHFKPEIETDVDLSGYSGHSLIHEDRTGLIWFATASGLYSFRHSSAEFKSYGGNHFGVSQDVIPIGILEDSEAILWIITLKNGLFRYDRTVNRFINFRHVASDSSTISSNNIASIFQDRTKNIWIGTEDGGVNRFNLFLKQFNYYKPNVFDANSLDHPRISAIYEDINNNLWLGNYKPSLNKFNRKTGQFTHYENDPADPNSLPAGVFVSAILEDAAGILWIGVVEGGLSRFDPETETFKHYRHEPDNPQSLSNNKVLAIKEDRNGILWVGTGDGGLNRFDPKSETFKHFLRDPENPSSIKNNVRTIFLDRVGFLWLGNWSGSGLARFNPRKEEFKTYVHQAGDPNSLAGDVVRSIYQDDNGFLWLATSGGLNKFDPINEVFTVFTESNGLASKLVQSILPDVQGNLWLSTPKGISMLDLQTEAVTNYDSFNGLQDREFEEASGHAGWSGELFFGGRNGFNSFFPQRVKKNNFLPPVVITDFKLFNQSVPIGQNSVLSKAIENTEQLELSYQDTIFSFEFSALSYVAPEKNRYRYKLEGFETLWNEVDSGQRFASYTNLDPGKYVFRVLASNNDDVWNQKGQSIHIVIHPPFWQTLWFRILTGFSFGMLIYGVYRWRVNSLKQSQQILEEQVRLRTNELAKAKDEAETANRTKSSFLANMSHELRTPLNAILGFSELSERTPGLPGDVGDYLGTIHRSGEHLLELINDVLDMAKIEAGQTEFEPNAFDLLLTIHTIEDMFNLRTQTKGIWLKVEVAEDVPRSIKTDERKLRQVLINLLSNAVKFTSDGGVSLLVECVRDPKLQLCFEVEDTGPGIKASDMDLLFKPFGQTESGRRAREGTGLGLTISEEFVELMGGQIQVQSEVGKGTRFWFEIDIEEVDSDEVVSYSSNRRVIGLAEGQPAYRILVVDDSDDGRKLLVNLMADIGFNVRGASDGKEAVAIWNEWSPNLIWMDMQMPVLDGYGATEMIKETTKGQDTLVIALTASAFEEERSMVMGAGCDDFLRKPFRAEELFEAMTKHLKVQFEYETTVVPDSFEIKKITQEDLSGLSSAQIKNLHDAALRGDVYRLEHLSQEVALTSPELAKQLDLMISQFEFEPIIEVTKQSKHKSREDK</sequence>
<keyword evidence="6" id="KW-0547">Nucleotide-binding</keyword>
<comment type="catalytic activity">
    <reaction evidence="1">
        <text>ATP + protein L-histidine = ADP + protein N-phospho-L-histidine.</text>
        <dbReference type="EC" id="2.7.13.3"/>
    </reaction>
</comment>
<keyword evidence="9" id="KW-0902">Two-component regulatory system</keyword>
<dbReference type="PANTHER" id="PTHR43547">
    <property type="entry name" value="TWO-COMPONENT HISTIDINE KINASE"/>
    <property type="match status" value="1"/>
</dbReference>
<dbReference type="InterPro" id="IPR011110">
    <property type="entry name" value="Reg_prop"/>
</dbReference>
<evidence type="ECO:0000256" key="8">
    <source>
        <dbReference type="ARBA" id="ARBA00022840"/>
    </source>
</evidence>
<feature type="modified residue" description="4-aspartylphosphate" evidence="12">
    <location>
        <position position="1238"/>
    </location>
</feature>
<dbReference type="Proteomes" id="UP000315439">
    <property type="component" value="Unassembled WGS sequence"/>
</dbReference>
<dbReference type="SMART" id="SM00387">
    <property type="entry name" value="HATPase_c"/>
    <property type="match status" value="1"/>
</dbReference>
<dbReference type="SUPFAM" id="SSF55874">
    <property type="entry name" value="ATPase domain of HSP90 chaperone/DNA topoisomerase II/histidine kinase"/>
    <property type="match status" value="1"/>
</dbReference>
<evidence type="ECO:0000256" key="10">
    <source>
        <dbReference type="ARBA" id="ARBA00023136"/>
    </source>
</evidence>
<dbReference type="EC" id="2.7.13.3" evidence="3"/>
<evidence type="ECO:0000256" key="2">
    <source>
        <dbReference type="ARBA" id="ARBA00004370"/>
    </source>
</evidence>
<dbReference type="Gene3D" id="2.130.10.10">
    <property type="entry name" value="YVTN repeat-like/Quinoprotein amine dehydrogenase"/>
    <property type="match status" value="3"/>
</dbReference>
<evidence type="ECO:0000256" key="1">
    <source>
        <dbReference type="ARBA" id="ARBA00000085"/>
    </source>
</evidence>
<dbReference type="Gene3D" id="3.40.50.2300">
    <property type="match status" value="1"/>
</dbReference>
<keyword evidence="11" id="KW-0131">Cell cycle</keyword>
<name>A0A545TW46_9GAMM</name>
<evidence type="ECO:0000256" key="11">
    <source>
        <dbReference type="ARBA" id="ARBA00023306"/>
    </source>
</evidence>
<dbReference type="GO" id="GO:0016020">
    <property type="term" value="C:membrane"/>
    <property type="evidence" value="ECO:0007669"/>
    <property type="project" value="UniProtKB-SubCell"/>
</dbReference>
<dbReference type="FunFam" id="3.30.565.10:FF:000010">
    <property type="entry name" value="Sensor histidine kinase RcsC"/>
    <property type="match status" value="1"/>
</dbReference>
<dbReference type="InterPro" id="IPR001789">
    <property type="entry name" value="Sig_transdc_resp-reg_receiver"/>
</dbReference>
<evidence type="ECO:0000313" key="16">
    <source>
        <dbReference type="Proteomes" id="UP000315439"/>
    </source>
</evidence>
<dbReference type="InterPro" id="IPR004358">
    <property type="entry name" value="Sig_transdc_His_kin-like_C"/>
</dbReference>
<evidence type="ECO:0000256" key="4">
    <source>
        <dbReference type="ARBA" id="ARBA00022553"/>
    </source>
</evidence>
<dbReference type="GO" id="GO:0005524">
    <property type="term" value="F:ATP binding"/>
    <property type="evidence" value="ECO:0007669"/>
    <property type="project" value="UniProtKB-KW"/>
</dbReference>
<dbReference type="SUPFAM" id="SSF52172">
    <property type="entry name" value="CheY-like"/>
    <property type="match status" value="1"/>
</dbReference>
<dbReference type="InterPro" id="IPR036890">
    <property type="entry name" value="HATPase_C_sf"/>
</dbReference>
<feature type="domain" description="Response regulatory" evidence="14">
    <location>
        <begin position="1189"/>
        <end position="1305"/>
    </location>
</feature>
<dbReference type="OrthoDB" id="176203at2"/>
<dbReference type="CDD" id="cd00082">
    <property type="entry name" value="HisKA"/>
    <property type="match status" value="1"/>
</dbReference>
<dbReference type="Pfam" id="PF00072">
    <property type="entry name" value="Response_reg"/>
    <property type="match status" value="1"/>
</dbReference>
<accession>A0A545TW46</accession>
<dbReference type="FunFam" id="1.10.287.130:FF:000038">
    <property type="entry name" value="Sensory transduction histidine kinase"/>
    <property type="match status" value="1"/>
</dbReference>
<dbReference type="InterPro" id="IPR011123">
    <property type="entry name" value="Y_Y_Y"/>
</dbReference>
<dbReference type="Gene3D" id="3.30.565.10">
    <property type="entry name" value="Histidine kinase-like ATPase, C-terminal domain"/>
    <property type="match status" value="1"/>
</dbReference>
<dbReference type="CDD" id="cd16922">
    <property type="entry name" value="HATPase_EvgS-ArcB-TorS-like"/>
    <property type="match status" value="1"/>
</dbReference>
<evidence type="ECO:0000256" key="7">
    <source>
        <dbReference type="ARBA" id="ARBA00022777"/>
    </source>
</evidence>
<dbReference type="InterPro" id="IPR003661">
    <property type="entry name" value="HisK_dim/P_dom"/>
</dbReference>
<dbReference type="InterPro" id="IPR036097">
    <property type="entry name" value="HisK_dim/P_sf"/>
</dbReference>
<keyword evidence="7" id="KW-0418">Kinase</keyword>
<comment type="subcellular location">
    <subcellularLocation>
        <location evidence="2">Membrane</location>
    </subcellularLocation>
</comment>
<dbReference type="SMART" id="SM00448">
    <property type="entry name" value="REC"/>
    <property type="match status" value="1"/>
</dbReference>
<evidence type="ECO:0000256" key="12">
    <source>
        <dbReference type="PROSITE-ProRule" id="PRU00169"/>
    </source>
</evidence>
<dbReference type="InterPro" id="IPR005467">
    <property type="entry name" value="His_kinase_dom"/>
</dbReference>
<comment type="caution">
    <text evidence="15">The sequence shown here is derived from an EMBL/GenBank/DDBJ whole genome shotgun (WGS) entry which is preliminary data.</text>
</comment>
<evidence type="ECO:0000259" key="13">
    <source>
        <dbReference type="PROSITE" id="PS50109"/>
    </source>
</evidence>
<keyword evidence="8" id="KW-0067">ATP-binding</keyword>
<dbReference type="InterPro" id="IPR011006">
    <property type="entry name" value="CheY-like_superfamily"/>
</dbReference>
<dbReference type="InterPro" id="IPR013783">
    <property type="entry name" value="Ig-like_fold"/>
</dbReference>
<dbReference type="SUPFAM" id="SSF47384">
    <property type="entry name" value="Homodimeric domain of signal transducing histidine kinase"/>
    <property type="match status" value="1"/>
</dbReference>
<reference evidence="15 16" key="1">
    <citation type="submission" date="2019-07" db="EMBL/GenBank/DDBJ databases">
        <title>Draft genome for Aliikangiella sp. M105.</title>
        <authorList>
            <person name="Wang G."/>
        </authorList>
    </citation>
    <scope>NUCLEOTIDE SEQUENCE [LARGE SCALE GENOMIC DNA]</scope>
    <source>
        <strain evidence="15 16">M105</strain>
    </source>
</reference>
<keyword evidence="10" id="KW-0472">Membrane</keyword>
<dbReference type="PROSITE" id="PS50109">
    <property type="entry name" value="HIS_KIN"/>
    <property type="match status" value="1"/>
</dbReference>
<dbReference type="FunFam" id="2.60.40.10:FF:000791">
    <property type="entry name" value="Two-component system sensor histidine kinase/response regulator"/>
    <property type="match status" value="1"/>
</dbReference>
<evidence type="ECO:0000256" key="6">
    <source>
        <dbReference type="ARBA" id="ARBA00022741"/>
    </source>
</evidence>
<keyword evidence="16" id="KW-1185">Reference proteome</keyword>
<dbReference type="SUPFAM" id="SSF63829">
    <property type="entry name" value="Calcium-dependent phosphotriesterase"/>
    <property type="match status" value="3"/>
</dbReference>
<dbReference type="EMBL" id="VIKS01000016">
    <property type="protein sequence ID" value="TQV81439.1"/>
    <property type="molecule type" value="Genomic_DNA"/>
</dbReference>
<evidence type="ECO:0000259" key="14">
    <source>
        <dbReference type="PROSITE" id="PS50110"/>
    </source>
</evidence>